<dbReference type="EMBL" id="JAXAVW010000006">
    <property type="protein sequence ID" value="MDX8030565.1"/>
    <property type="molecule type" value="Genomic_DNA"/>
</dbReference>
<evidence type="ECO:0000313" key="4">
    <source>
        <dbReference type="Proteomes" id="UP001285521"/>
    </source>
</evidence>
<protein>
    <submittedName>
        <fullName evidence="3">Isocitrate/isopropylmalate family dehydrogenase</fullName>
    </submittedName>
</protein>
<comment type="caution">
    <text evidence="3">The sequence shown here is derived from an EMBL/GenBank/DDBJ whole genome shotgun (WGS) entry which is preliminary data.</text>
</comment>
<dbReference type="SUPFAM" id="SSF53659">
    <property type="entry name" value="Isocitrate/Isopropylmalate dehydrogenase-like"/>
    <property type="match status" value="1"/>
</dbReference>
<reference evidence="3 4" key="1">
    <citation type="submission" date="2023-11" db="EMBL/GenBank/DDBJ databases">
        <title>Lentzea sokolovensis, sp. nov., Lentzea kristufkii, sp. nov., and Lentzea miocenensis, sp. nov., rare actinobacteria from Sokolov Coal Basin, Miocene lacustrine sediment, Czech Republic.</title>
        <authorList>
            <person name="Lara A."/>
            <person name="Kotroba L."/>
            <person name="Nouioui I."/>
            <person name="Neumann-Schaal M."/>
            <person name="Mast Y."/>
            <person name="Chronakova A."/>
        </authorList>
    </citation>
    <scope>NUCLEOTIDE SEQUENCE [LARGE SCALE GENOMIC DNA]</scope>
    <source>
        <strain evidence="3 4">BCCO 10_0856</strain>
    </source>
</reference>
<dbReference type="InterPro" id="IPR005119">
    <property type="entry name" value="LysR_subst-bd"/>
</dbReference>
<evidence type="ECO:0000259" key="2">
    <source>
        <dbReference type="Pfam" id="PF03466"/>
    </source>
</evidence>
<feature type="domain" description="Isopropylmalate dehydrogenase-like" evidence="1">
    <location>
        <begin position="81"/>
        <end position="137"/>
    </location>
</feature>
<sequence>MLATARASVNEVAGLRVGRVEIAAMPSQSVEPLARMIKAVTEKHPGLSISVRAAFTAEDVIEEVRSGRTELGLLGSSEPLADALGAIWTAALMLDHLGHPEAAAEVERAIADVLAKTPIRTPDLGGTASTEAFTRAVLEAS</sequence>
<evidence type="ECO:0000313" key="3">
    <source>
        <dbReference type="EMBL" id="MDX8030565.1"/>
    </source>
</evidence>
<feature type="domain" description="LysR substrate-binding" evidence="2">
    <location>
        <begin position="15"/>
        <end position="79"/>
    </location>
</feature>
<dbReference type="SUPFAM" id="SSF53850">
    <property type="entry name" value="Periplasmic binding protein-like II"/>
    <property type="match status" value="1"/>
</dbReference>
<accession>A0ABU4SXJ4</accession>
<dbReference type="InterPro" id="IPR024084">
    <property type="entry name" value="IsoPropMal-DH-like_dom"/>
</dbReference>
<keyword evidence="4" id="KW-1185">Reference proteome</keyword>
<dbReference type="Proteomes" id="UP001285521">
    <property type="component" value="Unassembled WGS sequence"/>
</dbReference>
<name>A0ABU4SXJ4_9PSEU</name>
<proteinExistence type="predicted"/>
<dbReference type="Gene3D" id="3.40.718.10">
    <property type="entry name" value="Isopropylmalate Dehydrogenase"/>
    <property type="match status" value="1"/>
</dbReference>
<dbReference type="Pfam" id="PF03466">
    <property type="entry name" value="LysR_substrate"/>
    <property type="match status" value="1"/>
</dbReference>
<organism evidence="3 4">
    <name type="scientific">Lentzea miocenica</name>
    <dbReference type="NCBI Taxonomy" id="3095431"/>
    <lineage>
        <taxon>Bacteria</taxon>
        <taxon>Bacillati</taxon>
        <taxon>Actinomycetota</taxon>
        <taxon>Actinomycetes</taxon>
        <taxon>Pseudonocardiales</taxon>
        <taxon>Pseudonocardiaceae</taxon>
        <taxon>Lentzea</taxon>
    </lineage>
</organism>
<gene>
    <name evidence="3" type="ORF">SK803_10105</name>
</gene>
<dbReference type="Pfam" id="PF00180">
    <property type="entry name" value="Iso_dh"/>
    <property type="match status" value="1"/>
</dbReference>
<evidence type="ECO:0000259" key="1">
    <source>
        <dbReference type="Pfam" id="PF00180"/>
    </source>
</evidence>
<dbReference type="RefSeq" id="WP_319965569.1">
    <property type="nucleotide sequence ID" value="NZ_JAXAVW010000006.1"/>
</dbReference>